<reference evidence="2 3" key="1">
    <citation type="submission" date="2019-09" db="EMBL/GenBank/DDBJ databases">
        <title>A chromosome-level genome assembly of the Chinese tupelo Nyssa sinensis.</title>
        <authorList>
            <person name="Yang X."/>
            <person name="Kang M."/>
            <person name="Yang Y."/>
            <person name="Xiong H."/>
            <person name="Wang M."/>
            <person name="Zhang Z."/>
            <person name="Wang Z."/>
            <person name="Wu H."/>
            <person name="Ma T."/>
            <person name="Liu J."/>
            <person name="Xi Z."/>
        </authorList>
    </citation>
    <scope>NUCLEOTIDE SEQUENCE [LARGE SCALE GENOMIC DNA]</scope>
    <source>
        <strain evidence="2">J267</strain>
        <tissue evidence="2">Leaf</tissue>
    </source>
</reference>
<feature type="chain" id="PRO_5023806155" description="Coatomer beta subunit" evidence="1">
    <location>
        <begin position="17"/>
        <end position="340"/>
    </location>
</feature>
<gene>
    <name evidence="2" type="ORF">F0562_017136</name>
</gene>
<dbReference type="SUPFAM" id="SSF48371">
    <property type="entry name" value="ARM repeat"/>
    <property type="match status" value="1"/>
</dbReference>
<dbReference type="AlphaFoldDB" id="A0A5J4ZHE1"/>
<accession>A0A5J4ZHE1</accession>
<organism evidence="2 3">
    <name type="scientific">Nyssa sinensis</name>
    <dbReference type="NCBI Taxonomy" id="561372"/>
    <lineage>
        <taxon>Eukaryota</taxon>
        <taxon>Viridiplantae</taxon>
        <taxon>Streptophyta</taxon>
        <taxon>Embryophyta</taxon>
        <taxon>Tracheophyta</taxon>
        <taxon>Spermatophyta</taxon>
        <taxon>Magnoliopsida</taxon>
        <taxon>eudicotyledons</taxon>
        <taxon>Gunneridae</taxon>
        <taxon>Pentapetalae</taxon>
        <taxon>asterids</taxon>
        <taxon>Cornales</taxon>
        <taxon>Nyssaceae</taxon>
        <taxon>Nyssa</taxon>
    </lineage>
</organism>
<sequence>MIMDILTLMMLSVLQALLFNRALNKFEFEDVRKLAAELCGRLHPQVLLPVISAQLEHAANAQDVLKIKACLFSICTSLVIRGRDSILHPFTLKIRKSIETVLSWPSLDKDEVSKAQHGCIDCLALMICTELEASESFRDSTSDKISVGKNSYGGDAVMRNSIFTYVILQLTHNNNEFVASSNLGNENCTSEASVLSFRLCMANVLISACQKISNSGKKPFAKKVLPCLIHFVGVAVESEIRVAILQVLFSAVYHLKTVVLPYSSDLLKVSLKALTEGSEKERMAGAKLMVSLMASEEPVMKSISWGLLEARTVLSRISLSDPSPELRQVCQKLLVCMTSP</sequence>
<feature type="signal peptide" evidence="1">
    <location>
        <begin position="1"/>
        <end position="16"/>
    </location>
</feature>
<name>A0A5J4ZHE1_9ASTE</name>
<dbReference type="InterPro" id="IPR011989">
    <property type="entry name" value="ARM-like"/>
</dbReference>
<evidence type="ECO:0000313" key="3">
    <source>
        <dbReference type="Proteomes" id="UP000325577"/>
    </source>
</evidence>
<dbReference type="EMBL" id="CM018051">
    <property type="protein sequence ID" value="KAA8517046.1"/>
    <property type="molecule type" value="Genomic_DNA"/>
</dbReference>
<keyword evidence="1" id="KW-0732">Signal</keyword>
<proteinExistence type="predicted"/>
<evidence type="ECO:0008006" key="4">
    <source>
        <dbReference type="Google" id="ProtNLM"/>
    </source>
</evidence>
<dbReference type="PANTHER" id="PTHR37743:SF1">
    <property type="entry name" value="ARM REPEAT SUPERFAMILY PROTEIN"/>
    <property type="match status" value="1"/>
</dbReference>
<dbReference type="PANTHER" id="PTHR37743">
    <property type="entry name" value="ARM REPEAT SUPERFAMILY PROTEIN"/>
    <property type="match status" value="1"/>
</dbReference>
<dbReference type="Gene3D" id="1.25.10.10">
    <property type="entry name" value="Leucine-rich Repeat Variant"/>
    <property type="match status" value="1"/>
</dbReference>
<dbReference type="Proteomes" id="UP000325577">
    <property type="component" value="Linkage Group LG8"/>
</dbReference>
<keyword evidence="3" id="KW-1185">Reference proteome</keyword>
<dbReference type="OrthoDB" id="79603at2759"/>
<evidence type="ECO:0000313" key="2">
    <source>
        <dbReference type="EMBL" id="KAA8517046.1"/>
    </source>
</evidence>
<evidence type="ECO:0000256" key="1">
    <source>
        <dbReference type="SAM" id="SignalP"/>
    </source>
</evidence>
<protein>
    <recommendedName>
        <fullName evidence="4">Coatomer beta subunit</fullName>
    </recommendedName>
</protein>
<dbReference type="InterPro" id="IPR016024">
    <property type="entry name" value="ARM-type_fold"/>
</dbReference>